<dbReference type="EMBL" id="QGMI01000131">
    <property type="protein sequence ID" value="TVY46728.1"/>
    <property type="molecule type" value="Genomic_DNA"/>
</dbReference>
<dbReference type="AlphaFoldDB" id="A0A8H8UJE1"/>
<evidence type="ECO:0000313" key="3">
    <source>
        <dbReference type="Proteomes" id="UP000443090"/>
    </source>
</evidence>
<dbReference type="InterPro" id="IPR016161">
    <property type="entry name" value="Ald_DH/histidinol_DH"/>
</dbReference>
<comment type="caution">
    <text evidence="2">The sequence shown here is derived from an EMBL/GenBank/DDBJ whole genome shotgun (WGS) entry which is preliminary data.</text>
</comment>
<feature type="domain" description="Aldehyde dehydrogenase" evidence="1">
    <location>
        <begin position="22"/>
        <end position="153"/>
    </location>
</feature>
<dbReference type="Proteomes" id="UP000443090">
    <property type="component" value="Unassembled WGS sequence"/>
</dbReference>
<dbReference type="PANTHER" id="PTHR43111">
    <property type="entry name" value="ALDEHYDE DEHYDROGENASE B-RELATED"/>
    <property type="match status" value="1"/>
</dbReference>
<dbReference type="InterPro" id="IPR016162">
    <property type="entry name" value="Ald_DH_N"/>
</dbReference>
<protein>
    <submittedName>
        <fullName evidence="2">Aldehyde dehydrogenase family 3 member B1</fullName>
    </submittedName>
</protein>
<gene>
    <name evidence="2" type="primary">Aldh3b1</name>
    <name evidence="2" type="ORF">LOCC1_G002846</name>
</gene>
<dbReference type="SUPFAM" id="SSF53720">
    <property type="entry name" value="ALDH-like"/>
    <property type="match status" value="1"/>
</dbReference>
<dbReference type="Pfam" id="PF00171">
    <property type="entry name" value="Aldedh"/>
    <property type="match status" value="1"/>
</dbReference>
<organism evidence="2 3">
    <name type="scientific">Lachnellula occidentalis</name>
    <dbReference type="NCBI Taxonomy" id="215460"/>
    <lineage>
        <taxon>Eukaryota</taxon>
        <taxon>Fungi</taxon>
        <taxon>Dikarya</taxon>
        <taxon>Ascomycota</taxon>
        <taxon>Pezizomycotina</taxon>
        <taxon>Leotiomycetes</taxon>
        <taxon>Helotiales</taxon>
        <taxon>Lachnaceae</taxon>
        <taxon>Lachnellula</taxon>
    </lineage>
</organism>
<dbReference type="InterPro" id="IPR015590">
    <property type="entry name" value="Aldehyde_DH_dom"/>
</dbReference>
<sequence>MDSLQDGIDTLRSAVIDGRTENVRHRQNELSKLHSGLTGKSSSICDAISKASGVSASDAEKEFVLAMDAVQKIYETLDFERSLEDEYLVKEGKDHLSRRVGLGIVSIRPTNHTRLYSIVSPLAAAIAAGNCVLLELEYRHSQLDQALMEILPSALDRDTFFVSHTRLKNEQASQIDSTVDQLSTASVSDLDQLLSSQPKTRTLAVVDRTANIGLAARSIATARLPPYNTSPYSPDLVIVNTFVVEEFVEGCMEYADSIVSSGEKSVSDGNLQGLEDNSAGGGLVVHTSKTGNLKVVVLQDRSSKPPTAKIVGQYLFVRPSTSTTDAIFSQLSSPTFLATYNFATPSLTKHLSQSISSHASFANYIPLALLYGPAAPSPTIYSVSVHPRYTPEMFSAPRPEFVTEIGFPVDVKGLKPIGQKKGHAVGFFEQGIFIGLGLTASVVLPVAGW</sequence>
<reference evidence="2 3" key="1">
    <citation type="submission" date="2018-05" db="EMBL/GenBank/DDBJ databases">
        <title>Genome sequencing and assembly of the regulated plant pathogen Lachnellula willkommii and related sister species for the development of diagnostic species identification markers.</title>
        <authorList>
            <person name="Giroux E."/>
            <person name="Bilodeau G."/>
        </authorList>
    </citation>
    <scope>NUCLEOTIDE SEQUENCE [LARGE SCALE GENOMIC DNA]</scope>
    <source>
        <strain evidence="2 3">CBS 160.35</strain>
    </source>
</reference>
<dbReference type="PANTHER" id="PTHR43111:SF1">
    <property type="entry name" value="ALDEHYDE DEHYDROGENASE B-RELATED"/>
    <property type="match status" value="1"/>
</dbReference>
<keyword evidence="3" id="KW-1185">Reference proteome</keyword>
<name>A0A8H8UJE1_9HELO</name>
<proteinExistence type="predicted"/>
<dbReference type="GO" id="GO:0016491">
    <property type="term" value="F:oxidoreductase activity"/>
    <property type="evidence" value="ECO:0007669"/>
    <property type="project" value="InterPro"/>
</dbReference>
<feature type="non-terminal residue" evidence="2">
    <location>
        <position position="1"/>
    </location>
</feature>
<dbReference type="OrthoDB" id="5596991at2759"/>
<accession>A0A8H8UJE1</accession>
<dbReference type="Gene3D" id="3.40.605.10">
    <property type="entry name" value="Aldehyde Dehydrogenase, Chain A, domain 1"/>
    <property type="match status" value="1"/>
</dbReference>
<evidence type="ECO:0000313" key="2">
    <source>
        <dbReference type="EMBL" id="TVY46728.1"/>
    </source>
</evidence>
<evidence type="ECO:0000259" key="1">
    <source>
        <dbReference type="Pfam" id="PF00171"/>
    </source>
</evidence>